<evidence type="ECO:0000313" key="8">
    <source>
        <dbReference type="EMBL" id="MCK7594030.1"/>
    </source>
</evidence>
<dbReference type="InterPro" id="IPR004869">
    <property type="entry name" value="MMPL_dom"/>
</dbReference>
<feature type="domain" description="SSD" evidence="7">
    <location>
        <begin position="259"/>
        <end position="400"/>
    </location>
</feature>
<keyword evidence="2" id="KW-1003">Cell membrane</keyword>
<feature type="transmembrane region" description="Helical" evidence="6">
    <location>
        <begin position="259"/>
        <end position="278"/>
    </location>
</feature>
<feature type="transmembrane region" description="Helical" evidence="6">
    <location>
        <begin position="20"/>
        <end position="39"/>
    </location>
</feature>
<evidence type="ECO:0000256" key="3">
    <source>
        <dbReference type="ARBA" id="ARBA00022692"/>
    </source>
</evidence>
<evidence type="ECO:0000259" key="7">
    <source>
        <dbReference type="PROSITE" id="PS50156"/>
    </source>
</evidence>
<comment type="caution">
    <text evidence="8">The sequence shown here is derived from an EMBL/GenBank/DDBJ whole genome shotgun (WGS) entry which is preliminary data.</text>
</comment>
<dbReference type="SUPFAM" id="SSF82866">
    <property type="entry name" value="Multidrug efflux transporter AcrB transmembrane domain"/>
    <property type="match status" value="2"/>
</dbReference>
<gene>
    <name evidence="8" type="ORF">M0G41_10130</name>
</gene>
<organism evidence="8 9">
    <name type="scientific">Pseudomarimonas salicorniae</name>
    <dbReference type="NCBI Taxonomy" id="2933270"/>
    <lineage>
        <taxon>Bacteria</taxon>
        <taxon>Pseudomonadati</taxon>
        <taxon>Pseudomonadota</taxon>
        <taxon>Gammaproteobacteria</taxon>
        <taxon>Lysobacterales</taxon>
        <taxon>Lysobacteraceae</taxon>
        <taxon>Pseudomarimonas</taxon>
    </lineage>
</organism>
<dbReference type="Pfam" id="PF02460">
    <property type="entry name" value="Patched"/>
    <property type="match status" value="1"/>
</dbReference>
<feature type="transmembrane region" description="Helical" evidence="6">
    <location>
        <begin position="720"/>
        <end position="739"/>
    </location>
</feature>
<name>A0ABT0GJ51_9GAMM</name>
<dbReference type="PANTHER" id="PTHR33406:SF10">
    <property type="entry name" value="SSD DOMAIN-CONTAINING PROTEIN"/>
    <property type="match status" value="1"/>
</dbReference>
<evidence type="ECO:0000256" key="4">
    <source>
        <dbReference type="ARBA" id="ARBA00022989"/>
    </source>
</evidence>
<dbReference type="Gene3D" id="1.20.1640.10">
    <property type="entry name" value="Multidrug efflux transporter AcrB transmembrane domain"/>
    <property type="match status" value="2"/>
</dbReference>
<feature type="transmembrane region" description="Helical" evidence="6">
    <location>
        <begin position="759"/>
        <end position="782"/>
    </location>
</feature>
<dbReference type="PROSITE" id="PS50156">
    <property type="entry name" value="SSD"/>
    <property type="match status" value="1"/>
</dbReference>
<proteinExistence type="predicted"/>
<feature type="transmembrane region" description="Helical" evidence="6">
    <location>
        <begin position="667"/>
        <end position="685"/>
    </location>
</feature>
<protein>
    <submittedName>
        <fullName evidence="8">MMPL family transporter</fullName>
    </submittedName>
</protein>
<keyword evidence="9" id="KW-1185">Reference proteome</keyword>
<keyword evidence="5 6" id="KW-0472">Membrane</keyword>
<dbReference type="PANTHER" id="PTHR33406">
    <property type="entry name" value="MEMBRANE PROTEIN MJ1562-RELATED"/>
    <property type="match status" value="1"/>
</dbReference>
<comment type="subcellular location">
    <subcellularLocation>
        <location evidence="1">Cell membrane</location>
        <topology evidence="1">Multi-pass membrane protein</topology>
    </subcellularLocation>
</comment>
<dbReference type="EMBL" id="JALNMH010000007">
    <property type="protein sequence ID" value="MCK7594030.1"/>
    <property type="molecule type" value="Genomic_DNA"/>
</dbReference>
<dbReference type="Proteomes" id="UP001431449">
    <property type="component" value="Unassembled WGS sequence"/>
</dbReference>
<keyword evidence="4 6" id="KW-1133">Transmembrane helix</keyword>
<evidence type="ECO:0000256" key="1">
    <source>
        <dbReference type="ARBA" id="ARBA00004651"/>
    </source>
</evidence>
<dbReference type="InterPro" id="IPR050545">
    <property type="entry name" value="Mycobact_MmpL"/>
</dbReference>
<evidence type="ECO:0000256" key="5">
    <source>
        <dbReference type="ARBA" id="ARBA00023136"/>
    </source>
</evidence>
<dbReference type="InterPro" id="IPR000731">
    <property type="entry name" value="SSD"/>
</dbReference>
<dbReference type="Pfam" id="PF03176">
    <property type="entry name" value="MMPL"/>
    <property type="match status" value="2"/>
</dbReference>
<feature type="transmembrane region" description="Helical" evidence="6">
    <location>
        <begin position="424"/>
        <end position="450"/>
    </location>
</feature>
<dbReference type="InterPro" id="IPR003392">
    <property type="entry name" value="PTHD_SSD"/>
</dbReference>
<accession>A0ABT0GJ51</accession>
<dbReference type="RefSeq" id="WP_248208911.1">
    <property type="nucleotide sequence ID" value="NZ_JALNMH010000007.1"/>
</dbReference>
<feature type="transmembrane region" description="Helical" evidence="6">
    <location>
        <begin position="375"/>
        <end position="403"/>
    </location>
</feature>
<evidence type="ECO:0000256" key="6">
    <source>
        <dbReference type="SAM" id="Phobius"/>
    </source>
</evidence>
<feature type="transmembrane region" description="Helical" evidence="6">
    <location>
        <begin position="346"/>
        <end position="369"/>
    </location>
</feature>
<reference evidence="8" key="1">
    <citation type="submission" date="2022-04" db="EMBL/GenBank/DDBJ databases">
        <title>Lysobacter sp. CAU 1642 isolated from sea sand.</title>
        <authorList>
            <person name="Kim W."/>
        </authorList>
    </citation>
    <scope>NUCLEOTIDE SEQUENCE</scope>
    <source>
        <strain evidence="8">CAU 1642</strain>
    </source>
</reference>
<evidence type="ECO:0000313" key="9">
    <source>
        <dbReference type="Proteomes" id="UP001431449"/>
    </source>
</evidence>
<keyword evidence="3 6" id="KW-0812">Transmembrane</keyword>
<evidence type="ECO:0000256" key="2">
    <source>
        <dbReference type="ARBA" id="ARBA00022475"/>
    </source>
</evidence>
<feature type="transmembrane region" description="Helical" evidence="6">
    <location>
        <begin position="235"/>
        <end position="253"/>
    </location>
</feature>
<feature type="transmembrane region" description="Helical" evidence="6">
    <location>
        <begin position="794"/>
        <end position="818"/>
    </location>
</feature>
<sequence>MSVPDSAFHRLAEKLVFGQRRLILVLFVLGTILMAYFAAQLRVEAGFKKQIPLHHEYMQTFLDYEREFGGANRVLVAVIAKDGNMFSVDFMRTMEEMTKDVIALDATDDSRVSSIFTPNVRFVEVVEDGFAGGNVIPQEFTPSLPGFEASEEHFATIRNNIVKANIVGRLVAKDYSGAMIWAELVPEDVNRNLDYQQVAANLEALRQKYEGDKYDIHIIGFAKIVGDIADGAKSVVMFFGIAIVLTFILLLLYSGSFRLASWTVLAAITATIWMLGALRLMGFGIDPMNILTPFLVFAIGVSHGVQMINSWLAERLFGGVEGDAKTLEASTGVYSLEAAKRTFRRLLVPGSIALLSDCIGFITILFINIRIIQELAITASVGVAVIILTNLILLPVLLSMTGFGKRYRAYREKRIRREGRPHPFWNALSSFSKPVPAVIAVLIGIGLAVWGSHEAKNMKIGDSEAGVPELRQDARFNQDARAISERFGLGIDAINVIVEARPDACTLSSQVMQLVDRFSWHMANVEGVQQVISLPMAAKIVNAGWNEGNIRWRVLPRNPDSLRVATQGFETDSGLLNSDCSAMPVMLFLTDHKAETIDRVINAVKEFRAANDAWHPGVNLRVQLSEEAEKVLADGGEFDSDAVNLRLATGNAGVMAATNEEVKAEQFPMMMWVYLAVIVLCLLTYRSIMATVCIVAPLALVSVLANALMANMNIGLKVNTLPVAALGVGIGVDYAIYIYSRMKEFLDQGESLHEAYYKALRLTGTAVLFTAVTLAVGVGTWIFSELKFQADMGILLSFMFVMNMIGALILLPALLRLLTKAGWSKPKAA</sequence>